<reference evidence="2" key="1">
    <citation type="submission" date="2023-10" db="EMBL/GenBank/DDBJ databases">
        <title>Genome assembly of Pristionchus species.</title>
        <authorList>
            <person name="Yoshida K."/>
            <person name="Sommer R.J."/>
        </authorList>
    </citation>
    <scope>NUCLEOTIDE SEQUENCE</scope>
    <source>
        <strain evidence="2">RS0144</strain>
    </source>
</reference>
<comment type="caution">
    <text evidence="2">The sequence shown here is derived from an EMBL/GenBank/DDBJ whole genome shotgun (WGS) entry which is preliminary data.</text>
</comment>
<sequence length="341" mass="38098">HSGMEAATLNPYSIISNFTVEISPFAESFHTWLLWVCGLISIALSSFMILLIVYRTPRSSKRYRLGLIALQVCFIVFDFHVCCLFSPIIPLPFFAGYCTGFLCEIAGLNFHGQFILMFVVALETFACFFICMLQRHQKLLPPSSTMKLSRTGFRVAINMAVICSAAGPISFSVAKLSDEDTAKRIEANPDMAWLAEKPGYTVYSINLRPQILYIIGFIALDTVVLSIFCFILMAHTSSVVHSTTSNSTLSKSRAAKAMNNLFSQFLAYMVVIFIPVFILLSRAFITINSQLLFLLALTIFCIHGIVCSSVALLMNNTFRMLLMTPFQRQKRHSLTLVGIPP</sequence>
<keyword evidence="1" id="KW-1133">Transmembrane helix</keyword>
<feature type="non-terminal residue" evidence="2">
    <location>
        <position position="1"/>
    </location>
</feature>
<feature type="transmembrane region" description="Helical" evidence="1">
    <location>
        <begin position="155"/>
        <end position="174"/>
    </location>
</feature>
<dbReference type="EMBL" id="BTSX01000004">
    <property type="protein sequence ID" value="GMS94949.1"/>
    <property type="molecule type" value="Genomic_DNA"/>
</dbReference>
<accession>A0AAV5TKS1</accession>
<evidence type="ECO:0008006" key="4">
    <source>
        <dbReference type="Google" id="ProtNLM"/>
    </source>
</evidence>
<dbReference type="PANTHER" id="PTHR45830">
    <property type="entry name" value="SERPENTINE RECEPTOR, CLASS I"/>
    <property type="match status" value="1"/>
</dbReference>
<dbReference type="Pfam" id="PF10327">
    <property type="entry name" value="7TM_GPCR_Sri"/>
    <property type="match status" value="1"/>
</dbReference>
<feature type="transmembrane region" description="Helical" evidence="1">
    <location>
        <begin position="114"/>
        <end position="134"/>
    </location>
</feature>
<dbReference type="InterPro" id="IPR019429">
    <property type="entry name" value="7TM_GPCR_serpentine_rcpt_Sri"/>
</dbReference>
<evidence type="ECO:0000256" key="1">
    <source>
        <dbReference type="SAM" id="Phobius"/>
    </source>
</evidence>
<feature type="transmembrane region" description="Helical" evidence="1">
    <location>
        <begin position="265"/>
        <end position="285"/>
    </location>
</feature>
<protein>
    <recommendedName>
        <fullName evidence="4">G protein-coupled receptor</fullName>
    </recommendedName>
</protein>
<organism evidence="2 3">
    <name type="scientific">Pristionchus entomophagus</name>
    <dbReference type="NCBI Taxonomy" id="358040"/>
    <lineage>
        <taxon>Eukaryota</taxon>
        <taxon>Metazoa</taxon>
        <taxon>Ecdysozoa</taxon>
        <taxon>Nematoda</taxon>
        <taxon>Chromadorea</taxon>
        <taxon>Rhabditida</taxon>
        <taxon>Rhabditina</taxon>
        <taxon>Diplogasteromorpha</taxon>
        <taxon>Diplogasteroidea</taxon>
        <taxon>Neodiplogasteridae</taxon>
        <taxon>Pristionchus</taxon>
    </lineage>
</organism>
<gene>
    <name evidence="2" type="ORF">PENTCL1PPCAC_17124</name>
</gene>
<feature type="transmembrane region" description="Helical" evidence="1">
    <location>
        <begin position="65"/>
        <end position="94"/>
    </location>
</feature>
<proteinExistence type="predicted"/>
<feature type="transmembrane region" description="Helical" evidence="1">
    <location>
        <begin position="291"/>
        <end position="313"/>
    </location>
</feature>
<dbReference type="AlphaFoldDB" id="A0AAV5TKS1"/>
<name>A0AAV5TKS1_9BILA</name>
<feature type="transmembrane region" description="Helical" evidence="1">
    <location>
        <begin position="211"/>
        <end position="233"/>
    </location>
</feature>
<keyword evidence="3" id="KW-1185">Reference proteome</keyword>
<evidence type="ECO:0000313" key="2">
    <source>
        <dbReference type="EMBL" id="GMS94949.1"/>
    </source>
</evidence>
<keyword evidence="1" id="KW-0472">Membrane</keyword>
<evidence type="ECO:0000313" key="3">
    <source>
        <dbReference type="Proteomes" id="UP001432027"/>
    </source>
</evidence>
<feature type="non-terminal residue" evidence="2">
    <location>
        <position position="341"/>
    </location>
</feature>
<keyword evidence="1" id="KW-0812">Transmembrane</keyword>
<dbReference type="Proteomes" id="UP001432027">
    <property type="component" value="Unassembled WGS sequence"/>
</dbReference>
<feature type="transmembrane region" description="Helical" evidence="1">
    <location>
        <begin position="32"/>
        <end position="53"/>
    </location>
</feature>
<dbReference type="PANTHER" id="PTHR45830:SF15">
    <property type="entry name" value="SERPENTINE RECEPTOR, CLASS I"/>
    <property type="match status" value="1"/>
</dbReference>